<evidence type="ECO:0000256" key="2">
    <source>
        <dbReference type="SAM" id="Phobius"/>
    </source>
</evidence>
<dbReference type="Proteomes" id="UP000280792">
    <property type="component" value="Unassembled WGS sequence"/>
</dbReference>
<proteinExistence type="predicted"/>
<dbReference type="EMBL" id="QWEZ01000001">
    <property type="protein sequence ID" value="RRJ84506.1"/>
    <property type="molecule type" value="Genomic_DNA"/>
</dbReference>
<accession>A0A3P3VS29</accession>
<keyword evidence="2" id="KW-0472">Membrane</keyword>
<protein>
    <submittedName>
        <fullName evidence="3">Uncharacterized protein</fullName>
    </submittedName>
</protein>
<dbReference type="RefSeq" id="WP_125014936.1">
    <property type="nucleotide sequence ID" value="NZ_QWEZ01000001.1"/>
</dbReference>
<evidence type="ECO:0000313" key="3">
    <source>
        <dbReference type="EMBL" id="RRJ84506.1"/>
    </source>
</evidence>
<sequence length="70" mass="8226">MLLDYFDPEYTMLCIGLLVAIIMLGLCLQEYDSIKAFEREIEEDLKNPPKPIYQHDLKAFSQDDNSQDKR</sequence>
<feature type="region of interest" description="Disordered" evidence="1">
    <location>
        <begin position="47"/>
        <end position="70"/>
    </location>
</feature>
<feature type="compositionally biased region" description="Basic and acidic residues" evidence="1">
    <location>
        <begin position="47"/>
        <end position="58"/>
    </location>
</feature>
<gene>
    <name evidence="3" type="ORF">D0544_05210</name>
</gene>
<comment type="caution">
    <text evidence="3">The sequence shown here is derived from an EMBL/GenBank/DDBJ whole genome shotgun (WGS) entry which is preliminary data.</text>
</comment>
<feature type="transmembrane region" description="Helical" evidence="2">
    <location>
        <begin position="12"/>
        <end position="31"/>
    </location>
</feature>
<name>A0A3P3VS29_9GAMM</name>
<evidence type="ECO:0000313" key="4">
    <source>
        <dbReference type="Proteomes" id="UP000280792"/>
    </source>
</evidence>
<reference evidence="3 4" key="1">
    <citation type="submission" date="2018-08" db="EMBL/GenBank/DDBJ databases">
        <authorList>
            <person name="Khan S.A."/>
        </authorList>
    </citation>
    <scope>NUCLEOTIDE SEQUENCE [LARGE SCALE GENOMIC DNA]</scope>
    <source>
        <strain evidence="3 4">GTF-13</strain>
    </source>
</reference>
<keyword evidence="2" id="KW-1133">Transmembrane helix</keyword>
<keyword evidence="4" id="KW-1185">Reference proteome</keyword>
<organism evidence="3 4">
    <name type="scientific">Aestuariirhabdus litorea</name>
    <dbReference type="NCBI Taxonomy" id="2528527"/>
    <lineage>
        <taxon>Bacteria</taxon>
        <taxon>Pseudomonadati</taxon>
        <taxon>Pseudomonadota</taxon>
        <taxon>Gammaproteobacteria</taxon>
        <taxon>Oceanospirillales</taxon>
        <taxon>Aestuariirhabdaceae</taxon>
        <taxon>Aestuariirhabdus</taxon>
    </lineage>
</organism>
<keyword evidence="2" id="KW-0812">Transmembrane</keyword>
<evidence type="ECO:0000256" key="1">
    <source>
        <dbReference type="SAM" id="MobiDB-lite"/>
    </source>
</evidence>
<reference evidence="3 4" key="2">
    <citation type="submission" date="2018-12" db="EMBL/GenBank/DDBJ databases">
        <title>Simiduia agarivorans gen. nov., sp. nov., a marine, agarolytic bacterium isolated from shallow coastal water from Keelung, Taiwan.</title>
        <authorList>
            <person name="Shieh W.Y."/>
        </authorList>
    </citation>
    <scope>NUCLEOTIDE SEQUENCE [LARGE SCALE GENOMIC DNA]</scope>
    <source>
        <strain evidence="3 4">GTF-13</strain>
    </source>
</reference>
<dbReference type="AlphaFoldDB" id="A0A3P3VS29"/>